<keyword evidence="3" id="KW-1185">Reference proteome</keyword>
<keyword evidence="1" id="KW-0812">Transmembrane</keyword>
<evidence type="ECO:0000313" key="2">
    <source>
        <dbReference type="EMBL" id="MBD8022960.1"/>
    </source>
</evidence>
<evidence type="ECO:0008006" key="4">
    <source>
        <dbReference type="Google" id="ProtNLM"/>
    </source>
</evidence>
<dbReference type="RefSeq" id="WP_191764826.1">
    <property type="nucleotide sequence ID" value="NZ_JACSPM010000001.1"/>
</dbReference>
<evidence type="ECO:0000256" key="1">
    <source>
        <dbReference type="SAM" id="Phobius"/>
    </source>
</evidence>
<proteinExistence type="predicted"/>
<reference evidence="2 3" key="1">
    <citation type="submission" date="2020-08" db="EMBL/GenBank/DDBJ databases">
        <title>A Genomic Blueprint of the Chicken Gut Microbiome.</title>
        <authorList>
            <person name="Gilroy R."/>
            <person name="Ravi A."/>
            <person name="Getino M."/>
            <person name="Pursley I."/>
            <person name="Horton D.L."/>
            <person name="Alikhan N.-F."/>
            <person name="Baker D."/>
            <person name="Gharbi K."/>
            <person name="Hall N."/>
            <person name="Watson M."/>
            <person name="Adriaenssens E.M."/>
            <person name="Foster-Nyarko E."/>
            <person name="Jarju S."/>
            <person name="Secka A."/>
            <person name="Antonio M."/>
            <person name="Oren A."/>
            <person name="Chaudhuri R."/>
            <person name="La Ragione R.M."/>
            <person name="Hildebrand F."/>
            <person name="Pallen M.J."/>
        </authorList>
    </citation>
    <scope>NUCLEOTIDE SEQUENCE [LARGE SCALE GENOMIC DNA]</scope>
    <source>
        <strain evidence="2 3">Sa1CUA4</strain>
    </source>
</reference>
<feature type="transmembrane region" description="Helical" evidence="1">
    <location>
        <begin position="74"/>
        <end position="92"/>
    </location>
</feature>
<keyword evidence="1" id="KW-1133">Transmembrane helix</keyword>
<dbReference type="Proteomes" id="UP000602532">
    <property type="component" value="Unassembled WGS sequence"/>
</dbReference>
<sequence length="131" mass="14366">MPFAFLFTLVLALLAVFQLALVLGAPWGHFAWGGKDRVLPARKRIGSVLSILIYAFMAVVAWDRVGAISVFPDLFSQIAMWVIFAYSVLGILMNAISRSKPERYTMVPVAIVLSVLSFLIAMGYGEVTLAI</sequence>
<organism evidence="2 3">
    <name type="scientific">Microbacterium gallinarum</name>
    <dbReference type="NCBI Taxonomy" id="2762209"/>
    <lineage>
        <taxon>Bacteria</taxon>
        <taxon>Bacillati</taxon>
        <taxon>Actinomycetota</taxon>
        <taxon>Actinomycetes</taxon>
        <taxon>Micrococcales</taxon>
        <taxon>Microbacteriaceae</taxon>
        <taxon>Microbacterium</taxon>
    </lineage>
</organism>
<evidence type="ECO:0000313" key="3">
    <source>
        <dbReference type="Proteomes" id="UP000602532"/>
    </source>
</evidence>
<feature type="transmembrane region" description="Helical" evidence="1">
    <location>
        <begin position="44"/>
        <end position="62"/>
    </location>
</feature>
<feature type="transmembrane region" description="Helical" evidence="1">
    <location>
        <begin position="6"/>
        <end position="32"/>
    </location>
</feature>
<dbReference type="EMBL" id="JACSPM010000001">
    <property type="protein sequence ID" value="MBD8022960.1"/>
    <property type="molecule type" value="Genomic_DNA"/>
</dbReference>
<protein>
    <recommendedName>
        <fullName evidence="4">Tripartite tricarboxylate transporter TctB family protein</fullName>
    </recommendedName>
</protein>
<gene>
    <name evidence="2" type="ORF">H9622_05055</name>
</gene>
<comment type="caution">
    <text evidence="2">The sequence shown here is derived from an EMBL/GenBank/DDBJ whole genome shotgun (WGS) entry which is preliminary data.</text>
</comment>
<keyword evidence="1" id="KW-0472">Membrane</keyword>
<feature type="transmembrane region" description="Helical" evidence="1">
    <location>
        <begin position="104"/>
        <end position="125"/>
    </location>
</feature>
<name>A0ABR8X0T9_9MICO</name>
<accession>A0ABR8X0T9</accession>